<protein>
    <recommendedName>
        <fullName evidence="1">CheW-like domain-containing protein</fullName>
    </recommendedName>
</protein>
<dbReference type="PANTHER" id="PTHR22617">
    <property type="entry name" value="CHEMOTAXIS SENSOR HISTIDINE KINASE-RELATED"/>
    <property type="match status" value="1"/>
</dbReference>
<dbReference type="OrthoDB" id="9794382at2"/>
<feature type="domain" description="CheW-like" evidence="1">
    <location>
        <begin position="1"/>
        <end position="140"/>
    </location>
</feature>
<dbReference type="EMBL" id="ASWJ01000006">
    <property type="protein sequence ID" value="EOW83973.1"/>
    <property type="molecule type" value="Genomic_DNA"/>
</dbReference>
<dbReference type="InterPro" id="IPR002545">
    <property type="entry name" value="CheW-lke_dom"/>
</dbReference>
<gene>
    <name evidence="2" type="ORF">I568_01420</name>
</gene>
<dbReference type="SUPFAM" id="SSF50341">
    <property type="entry name" value="CheW-like"/>
    <property type="match status" value="1"/>
</dbReference>
<dbReference type="STRING" id="1121865.OMW_01777"/>
<dbReference type="GO" id="GO:0005829">
    <property type="term" value="C:cytosol"/>
    <property type="evidence" value="ECO:0007669"/>
    <property type="project" value="TreeGrafter"/>
</dbReference>
<proteinExistence type="predicted"/>
<reference evidence="2 3" key="1">
    <citation type="submission" date="2013-03" db="EMBL/GenBank/DDBJ databases">
        <title>The Genome Sequence of Enterococcus columbae ATCC_51263 (PacBio/Illumina hybrid assembly).</title>
        <authorList>
            <consortium name="The Broad Institute Genomics Platform"/>
            <consortium name="The Broad Institute Genome Sequencing Center for Infectious Disease"/>
            <person name="Earl A."/>
            <person name="Russ C."/>
            <person name="Gilmore M."/>
            <person name="Surin D."/>
            <person name="Walker B."/>
            <person name="Young S."/>
            <person name="Zeng Q."/>
            <person name="Gargeya S."/>
            <person name="Fitzgerald M."/>
            <person name="Haas B."/>
            <person name="Abouelleil A."/>
            <person name="Allen A.W."/>
            <person name="Alvarado L."/>
            <person name="Arachchi H.M."/>
            <person name="Berlin A.M."/>
            <person name="Chapman S.B."/>
            <person name="Gainer-Dewar J."/>
            <person name="Goldberg J."/>
            <person name="Griggs A."/>
            <person name="Gujja S."/>
            <person name="Hansen M."/>
            <person name="Howarth C."/>
            <person name="Imamovic A."/>
            <person name="Ireland A."/>
            <person name="Larimer J."/>
            <person name="McCowan C."/>
            <person name="Murphy C."/>
            <person name="Pearson M."/>
            <person name="Poon T.W."/>
            <person name="Priest M."/>
            <person name="Roberts A."/>
            <person name="Saif S."/>
            <person name="Shea T."/>
            <person name="Sisk P."/>
            <person name="Sykes S."/>
            <person name="Wortman J."/>
            <person name="Nusbaum C."/>
            <person name="Birren B."/>
        </authorList>
    </citation>
    <scope>NUCLEOTIDE SEQUENCE [LARGE SCALE GENOMIC DNA]</scope>
    <source>
        <strain evidence="2 3">ATCC 51263</strain>
    </source>
</reference>
<dbReference type="RefSeq" id="WP_016183886.1">
    <property type="nucleotide sequence ID" value="NZ_JXKI01000003.1"/>
</dbReference>
<organism evidence="2 3">
    <name type="scientific">Enterococcus columbae DSM 7374 = ATCC 51263</name>
    <dbReference type="NCBI Taxonomy" id="1121865"/>
    <lineage>
        <taxon>Bacteria</taxon>
        <taxon>Bacillati</taxon>
        <taxon>Bacillota</taxon>
        <taxon>Bacilli</taxon>
        <taxon>Lactobacillales</taxon>
        <taxon>Enterococcaceae</taxon>
        <taxon>Enterococcus</taxon>
    </lineage>
</organism>
<accession>S0KIN4</accession>
<dbReference type="AlphaFoldDB" id="S0KIN4"/>
<evidence type="ECO:0000313" key="2">
    <source>
        <dbReference type="EMBL" id="EOW83973.1"/>
    </source>
</evidence>
<sequence length="159" mass="18866">MEQYVIFMSHQQLFAIRVMDVDRVIEARNFIHLPETEEHILGVYEYQESMIPIIDIRKKLFKEFSQHKDESKVIIGQWNQQLLGLFVEDIKGIYFLEETNYEQDLIRSSLKQSYIEKFLKLDNEVVMLLALDYLFDHNDLQQVSELLDAGDDNYGEING</sequence>
<dbReference type="SMART" id="SM00260">
    <property type="entry name" value="CheW"/>
    <property type="match status" value="1"/>
</dbReference>
<dbReference type="eggNOG" id="COG0835">
    <property type="taxonomic scope" value="Bacteria"/>
</dbReference>
<dbReference type="Proteomes" id="UP000014113">
    <property type="component" value="Unassembled WGS sequence"/>
</dbReference>
<dbReference type="PATRIC" id="fig|1121865.3.peg.1720"/>
<dbReference type="Pfam" id="PF01584">
    <property type="entry name" value="CheW"/>
    <property type="match status" value="1"/>
</dbReference>
<dbReference type="GO" id="GO:0006935">
    <property type="term" value="P:chemotaxis"/>
    <property type="evidence" value="ECO:0007669"/>
    <property type="project" value="InterPro"/>
</dbReference>
<dbReference type="Gene3D" id="2.30.30.40">
    <property type="entry name" value="SH3 Domains"/>
    <property type="match status" value="1"/>
</dbReference>
<comment type="caution">
    <text evidence="2">The sequence shown here is derived from an EMBL/GenBank/DDBJ whole genome shotgun (WGS) entry which is preliminary data.</text>
</comment>
<dbReference type="PROSITE" id="PS50851">
    <property type="entry name" value="CHEW"/>
    <property type="match status" value="1"/>
</dbReference>
<dbReference type="GO" id="GO:0007165">
    <property type="term" value="P:signal transduction"/>
    <property type="evidence" value="ECO:0007669"/>
    <property type="project" value="InterPro"/>
</dbReference>
<dbReference type="Gene3D" id="2.40.50.180">
    <property type="entry name" value="CheA-289, Domain 4"/>
    <property type="match status" value="1"/>
</dbReference>
<dbReference type="PANTHER" id="PTHR22617:SF23">
    <property type="entry name" value="CHEMOTAXIS PROTEIN CHEW"/>
    <property type="match status" value="1"/>
</dbReference>
<dbReference type="InterPro" id="IPR039315">
    <property type="entry name" value="CheW"/>
</dbReference>
<keyword evidence="3" id="KW-1185">Reference proteome</keyword>
<dbReference type="InterPro" id="IPR036061">
    <property type="entry name" value="CheW-like_dom_sf"/>
</dbReference>
<name>S0KIN4_9ENTE</name>
<evidence type="ECO:0000259" key="1">
    <source>
        <dbReference type="PROSITE" id="PS50851"/>
    </source>
</evidence>
<evidence type="ECO:0000313" key="3">
    <source>
        <dbReference type="Proteomes" id="UP000014113"/>
    </source>
</evidence>